<dbReference type="GO" id="GO:0009640">
    <property type="term" value="P:photomorphogenesis"/>
    <property type="evidence" value="ECO:0007669"/>
    <property type="project" value="TreeGrafter"/>
</dbReference>
<dbReference type="InterPro" id="IPR051979">
    <property type="entry name" value="B-box_zinc_finger"/>
</dbReference>
<proteinExistence type="predicted"/>
<dbReference type="PANTHER" id="PTHR31832:SF5">
    <property type="entry name" value="OS09G0527900 PROTEIN"/>
    <property type="match status" value="1"/>
</dbReference>
<dbReference type="PANTHER" id="PTHR31832">
    <property type="entry name" value="B-BOX ZINC FINGER PROTEIN 22"/>
    <property type="match status" value="1"/>
</dbReference>
<sequence length="231" mass="25910">MVLIFGCYVSNFCEIHSSVIFEEFRPEAVIVNYFSQGKQSSYQDDVELGKELNQSLCLGVTLLMFGGDSDICENAPGMQIFIMSNMLSVFVRGSKRFKLMFVSLNCACAAFFYCEVDGSSLCLQCDMIVHVGGKRTHERYLVLRQRIEFPGDKPGRMEDPTENMRGENQQLGLTMGEIQQNHRVPESATNANADGHANTKTNMMDLNMQPHQIHEQASNNQVTSKNDQAQG</sequence>
<evidence type="ECO:0000313" key="2">
    <source>
        <dbReference type="Proteomes" id="UP000593564"/>
    </source>
</evidence>
<evidence type="ECO:0008006" key="3">
    <source>
        <dbReference type="Google" id="ProtNLM"/>
    </source>
</evidence>
<protein>
    <recommendedName>
        <fullName evidence="3">B box-type domain-containing protein</fullName>
    </recommendedName>
</protein>
<comment type="caution">
    <text evidence="1">The sequence shown here is derived from an EMBL/GenBank/DDBJ whole genome shotgun (WGS) entry which is preliminary data.</text>
</comment>
<dbReference type="EMBL" id="JACBKZ010000009">
    <property type="protein sequence ID" value="KAF5942309.1"/>
    <property type="molecule type" value="Genomic_DNA"/>
</dbReference>
<evidence type="ECO:0000313" key="1">
    <source>
        <dbReference type="EMBL" id="KAF5942309.1"/>
    </source>
</evidence>
<dbReference type="GO" id="GO:0006355">
    <property type="term" value="P:regulation of DNA-templated transcription"/>
    <property type="evidence" value="ECO:0007669"/>
    <property type="project" value="TreeGrafter"/>
</dbReference>
<reference evidence="2" key="1">
    <citation type="journal article" date="2020" name="Nat. Commun.">
        <title>Genome assembly of wild tea tree DASZ reveals pedigree and selection history of tea varieties.</title>
        <authorList>
            <person name="Zhang W."/>
            <person name="Zhang Y."/>
            <person name="Qiu H."/>
            <person name="Guo Y."/>
            <person name="Wan H."/>
            <person name="Zhang X."/>
            <person name="Scossa F."/>
            <person name="Alseekh S."/>
            <person name="Zhang Q."/>
            <person name="Wang P."/>
            <person name="Xu L."/>
            <person name="Schmidt M.H."/>
            <person name="Jia X."/>
            <person name="Li D."/>
            <person name="Zhu A."/>
            <person name="Guo F."/>
            <person name="Chen W."/>
            <person name="Ni D."/>
            <person name="Usadel B."/>
            <person name="Fernie A.R."/>
            <person name="Wen W."/>
        </authorList>
    </citation>
    <scope>NUCLEOTIDE SEQUENCE [LARGE SCALE GENOMIC DNA]</scope>
    <source>
        <strain evidence="2">cv. G240</strain>
    </source>
</reference>
<gene>
    <name evidence="1" type="ORF">HYC85_019951</name>
</gene>
<dbReference type="Proteomes" id="UP000593564">
    <property type="component" value="Unassembled WGS sequence"/>
</dbReference>
<keyword evidence="2" id="KW-1185">Reference proteome</keyword>
<dbReference type="GO" id="GO:0005634">
    <property type="term" value="C:nucleus"/>
    <property type="evidence" value="ECO:0007669"/>
    <property type="project" value="TreeGrafter"/>
</dbReference>
<accession>A0A7J7GNE8</accession>
<organism evidence="1 2">
    <name type="scientific">Camellia sinensis</name>
    <name type="common">Tea plant</name>
    <name type="synonym">Thea sinensis</name>
    <dbReference type="NCBI Taxonomy" id="4442"/>
    <lineage>
        <taxon>Eukaryota</taxon>
        <taxon>Viridiplantae</taxon>
        <taxon>Streptophyta</taxon>
        <taxon>Embryophyta</taxon>
        <taxon>Tracheophyta</taxon>
        <taxon>Spermatophyta</taxon>
        <taxon>Magnoliopsida</taxon>
        <taxon>eudicotyledons</taxon>
        <taxon>Gunneridae</taxon>
        <taxon>Pentapetalae</taxon>
        <taxon>asterids</taxon>
        <taxon>Ericales</taxon>
        <taxon>Theaceae</taxon>
        <taxon>Camellia</taxon>
    </lineage>
</organism>
<reference evidence="1 2" key="2">
    <citation type="submission" date="2020-07" db="EMBL/GenBank/DDBJ databases">
        <title>Genome assembly of wild tea tree DASZ reveals pedigree and selection history of tea varieties.</title>
        <authorList>
            <person name="Zhang W."/>
        </authorList>
    </citation>
    <scope>NUCLEOTIDE SEQUENCE [LARGE SCALE GENOMIC DNA]</scope>
    <source>
        <strain evidence="2">cv. G240</strain>
        <tissue evidence="1">Leaf</tissue>
    </source>
</reference>
<name>A0A7J7GNE8_CAMSI</name>
<dbReference type="AlphaFoldDB" id="A0A7J7GNE8"/>